<sequence>MSENKHAAAAAVLSRPCVLIIVVASVERFAYKGVSSNLVTFLTGVVGMSPSAAAKSISAWSGVNFMLPLVSAVLADSYWDRYSTITGSSLLYVLGMVGLTTWALLRTWMPCSTLFLPLYLISIGQAGYNPSLQAFGADQLGIGNDENTGMDAEEKGKVKSKFFQWWYFGICSGSLLGNSILPYIQDNLDWGLGFAIPCAVMAMSVVAFFGCTPLYVQKKPKCVDTPSRISILKVVKSILGSRKISLPSRDGNGDTAASELELQEKPLKAEPPDLTEYPDGAAPSVAKIILRLLPIWTMLLMFAVIFQQPMTFFTEQGMLMDHRVGDGAFVIPPAMLQSSINVSIILLMPMYDKMIIPFINLITGRSDGITVLQRIGVGMVLSVVAMVIAALVESWRIRVAAGGGGELSIFWLLPQYVLLGVSDVFTVVGMQEFFYTQVPSTMKTIGIGLNTSVYGFGSFLGAFLITALEMTTATDGNGRGWFADDPREAHLDKYYWFLALMSSICFVTFTHLCKYYNGTDASVKYDTFQVVASVERFAYKGVASNLVTYLTGVVGMSTSAAAKSVSAWSGVTSMLPLVSAVLADSYWDRYSTVTASSVLYIIGLVGLTSWALLHTWMPHSTLFLTLYLISIGQAGYNPALQAFGADQLGIGDDDDAEPGTVAAEEKGKVKSKFFQWWYFGICSGSMLGNSIMSYIQDNLGWGLGFAIPCAVMAVSVAAFFCCTPLYVQKQQAVSVGRPSPISVFKVVKSVLANVGARKIKLPARDDSGDDDISELELQEKPLKAQPHDQKQSLDESSPSVPKIIIRLLPIWTMLLMFAVIFQQPMTFFTKQGMLMDHTVGGGAFVIPPAMLQSSITVSIILLMPVYDRTIIPLINAITRSRDGITVPGAMRTIGIALYLSVFGVGSFLGAFLITALEMVTATDGNSRGWFSDDPREAHLDKYYWFLALLSSISFVVFIHLCKYYRTTGASGK</sequence>
<feature type="transmembrane region" description="Helical" evidence="6">
    <location>
        <begin position="803"/>
        <end position="821"/>
    </location>
</feature>
<keyword evidence="5 6" id="KW-0472">Membrane</keyword>
<feature type="transmembrane region" description="Helical" evidence="6">
    <location>
        <begin position="841"/>
        <end position="863"/>
    </location>
</feature>
<evidence type="ECO:0000256" key="4">
    <source>
        <dbReference type="ARBA" id="ARBA00022989"/>
    </source>
</evidence>
<dbReference type="Pfam" id="PF00854">
    <property type="entry name" value="PTR2"/>
    <property type="match status" value="2"/>
</dbReference>
<evidence type="ECO:0000256" key="1">
    <source>
        <dbReference type="ARBA" id="ARBA00004141"/>
    </source>
</evidence>
<evidence type="ECO:0000256" key="2">
    <source>
        <dbReference type="ARBA" id="ARBA00005982"/>
    </source>
</evidence>
<feature type="transmembrane region" description="Helical" evidence="6">
    <location>
        <begin position="942"/>
        <end position="964"/>
    </location>
</feature>
<feature type="transmembrane region" description="Helical" evidence="6">
    <location>
        <begin position="447"/>
        <end position="468"/>
    </location>
</feature>
<evidence type="ECO:0000256" key="6">
    <source>
        <dbReference type="SAM" id="Phobius"/>
    </source>
</evidence>
<dbReference type="Gramene" id="TVU11862">
    <property type="protein sequence ID" value="TVU11862"/>
    <property type="gene ID" value="EJB05_45471"/>
</dbReference>
<feature type="transmembrane region" description="Helical" evidence="6">
    <location>
        <begin position="38"/>
        <end position="62"/>
    </location>
</feature>
<keyword evidence="3 6" id="KW-0812">Transmembrane</keyword>
<feature type="transmembrane region" description="Helical" evidence="6">
    <location>
        <begin position="327"/>
        <end position="351"/>
    </location>
</feature>
<name>A0A5J9TKN8_9POAL</name>
<evidence type="ECO:0000313" key="7">
    <source>
        <dbReference type="EMBL" id="TVU11862.1"/>
    </source>
</evidence>
<feature type="transmembrane region" description="Helical" evidence="6">
    <location>
        <begin position="190"/>
        <end position="211"/>
    </location>
</feature>
<dbReference type="AlphaFoldDB" id="A0A5J9TKN8"/>
<keyword evidence="8" id="KW-1185">Reference proteome</keyword>
<reference evidence="7 8" key="1">
    <citation type="journal article" date="2019" name="Sci. Rep.">
        <title>A high-quality genome of Eragrostis curvula grass provides insights into Poaceae evolution and supports new strategies to enhance forage quality.</title>
        <authorList>
            <person name="Carballo J."/>
            <person name="Santos B.A.C.M."/>
            <person name="Zappacosta D."/>
            <person name="Garbus I."/>
            <person name="Selva J.P."/>
            <person name="Gallo C.A."/>
            <person name="Diaz A."/>
            <person name="Albertini E."/>
            <person name="Caccamo M."/>
            <person name="Echenique V."/>
        </authorList>
    </citation>
    <scope>NUCLEOTIDE SEQUENCE [LARGE SCALE GENOMIC DNA]</scope>
    <source>
        <strain evidence="8">cv. Victoria</strain>
        <tissue evidence="7">Leaf</tissue>
    </source>
</reference>
<keyword evidence="4 6" id="KW-1133">Transmembrane helix</keyword>
<feature type="transmembrane region" description="Helical" evidence="6">
    <location>
        <begin position="895"/>
        <end position="922"/>
    </location>
</feature>
<feature type="transmembrane region" description="Helical" evidence="6">
    <location>
        <begin position="494"/>
        <end position="513"/>
    </location>
</feature>
<dbReference type="GO" id="GO:0022857">
    <property type="term" value="F:transmembrane transporter activity"/>
    <property type="evidence" value="ECO:0007669"/>
    <property type="project" value="InterPro"/>
</dbReference>
<feature type="transmembrane region" description="Helical" evidence="6">
    <location>
        <begin position="82"/>
        <end position="105"/>
    </location>
</feature>
<evidence type="ECO:0000256" key="3">
    <source>
        <dbReference type="ARBA" id="ARBA00022692"/>
    </source>
</evidence>
<proteinExistence type="inferred from homology"/>
<dbReference type="OrthoDB" id="8904098at2759"/>
<organism evidence="7 8">
    <name type="scientific">Eragrostis curvula</name>
    <name type="common">weeping love grass</name>
    <dbReference type="NCBI Taxonomy" id="38414"/>
    <lineage>
        <taxon>Eukaryota</taxon>
        <taxon>Viridiplantae</taxon>
        <taxon>Streptophyta</taxon>
        <taxon>Embryophyta</taxon>
        <taxon>Tracheophyta</taxon>
        <taxon>Spermatophyta</taxon>
        <taxon>Magnoliopsida</taxon>
        <taxon>Liliopsida</taxon>
        <taxon>Poales</taxon>
        <taxon>Poaceae</taxon>
        <taxon>PACMAD clade</taxon>
        <taxon>Chloridoideae</taxon>
        <taxon>Eragrostideae</taxon>
        <taxon>Eragrostidinae</taxon>
        <taxon>Eragrostis</taxon>
    </lineage>
</organism>
<dbReference type="PANTHER" id="PTHR11654">
    <property type="entry name" value="OLIGOPEPTIDE TRANSPORTER-RELATED"/>
    <property type="match status" value="1"/>
</dbReference>
<dbReference type="Gene3D" id="1.20.1250.20">
    <property type="entry name" value="MFS general substrate transporter like domains"/>
    <property type="match status" value="3"/>
</dbReference>
<dbReference type="Proteomes" id="UP000324897">
    <property type="component" value="Chromosome 3"/>
</dbReference>
<evidence type="ECO:0000313" key="8">
    <source>
        <dbReference type="Proteomes" id="UP000324897"/>
    </source>
</evidence>
<dbReference type="InterPro" id="IPR000109">
    <property type="entry name" value="POT_fam"/>
</dbReference>
<protein>
    <submittedName>
        <fullName evidence="7">Uncharacterized protein</fullName>
    </submittedName>
</protein>
<evidence type="ECO:0000256" key="5">
    <source>
        <dbReference type="ARBA" id="ARBA00023136"/>
    </source>
</evidence>
<feature type="transmembrane region" description="Helical" evidence="6">
    <location>
        <begin position="593"/>
        <end position="613"/>
    </location>
</feature>
<feature type="transmembrane region" description="Helical" evidence="6">
    <location>
        <begin position="412"/>
        <end position="435"/>
    </location>
</feature>
<dbReference type="SUPFAM" id="SSF103473">
    <property type="entry name" value="MFS general substrate transporter"/>
    <property type="match status" value="3"/>
</dbReference>
<dbReference type="GO" id="GO:0016020">
    <property type="term" value="C:membrane"/>
    <property type="evidence" value="ECO:0007669"/>
    <property type="project" value="UniProtKB-SubCell"/>
</dbReference>
<accession>A0A5J9TKN8</accession>
<feature type="transmembrane region" description="Helical" evidence="6">
    <location>
        <begin position="371"/>
        <end position="392"/>
    </location>
</feature>
<feature type="transmembrane region" description="Helical" evidence="6">
    <location>
        <begin position="701"/>
        <end position="727"/>
    </location>
</feature>
<dbReference type="FunFam" id="1.20.1250.20:FF:000204">
    <property type="entry name" value="Peptide transporter PTR2"/>
    <property type="match status" value="1"/>
</dbReference>
<feature type="transmembrane region" description="Helical" evidence="6">
    <location>
        <begin position="676"/>
        <end position="695"/>
    </location>
</feature>
<feature type="transmembrane region" description="Helical" evidence="6">
    <location>
        <begin position="165"/>
        <end position="184"/>
    </location>
</feature>
<gene>
    <name evidence="7" type="ORF">EJB05_45471</name>
</gene>
<comment type="caution">
    <text evidence="7">The sequence shown here is derived from an EMBL/GenBank/DDBJ whole genome shotgun (WGS) entry which is preliminary data.</text>
</comment>
<comment type="similarity">
    <text evidence="2">Belongs to the major facilitator superfamily. Proton-dependent oligopeptide transporter (POT/PTR) (TC 2.A.17) family.</text>
</comment>
<dbReference type="InterPro" id="IPR036259">
    <property type="entry name" value="MFS_trans_sf"/>
</dbReference>
<dbReference type="EMBL" id="RWGY01000039">
    <property type="protein sequence ID" value="TVU11862.1"/>
    <property type="molecule type" value="Genomic_DNA"/>
</dbReference>
<comment type="subcellular location">
    <subcellularLocation>
        <location evidence="1">Membrane</location>
        <topology evidence="1">Multi-pass membrane protein</topology>
    </subcellularLocation>
</comment>
<feature type="transmembrane region" description="Helical" evidence="6">
    <location>
        <begin position="288"/>
        <end position="307"/>
    </location>
</feature>